<dbReference type="GO" id="GO:0005759">
    <property type="term" value="C:mitochondrial matrix"/>
    <property type="evidence" value="ECO:0007669"/>
    <property type="project" value="TreeGrafter"/>
</dbReference>
<dbReference type="OrthoDB" id="203381at2759"/>
<dbReference type="Gene3D" id="3.10.20.90">
    <property type="entry name" value="Phosphatidylinositol 3-kinase Catalytic Subunit, Chain A, domain 1"/>
    <property type="match status" value="1"/>
</dbReference>
<feature type="region of interest" description="Disordered" evidence="3">
    <location>
        <begin position="45"/>
        <end position="71"/>
    </location>
</feature>
<dbReference type="AlphaFoldDB" id="A0A5E8BF67"/>
<dbReference type="InterPro" id="IPR052275">
    <property type="entry name" value="Mt_Fe-S_assembly_factor"/>
</dbReference>
<dbReference type="Pfam" id="PF01722">
    <property type="entry name" value="BolA"/>
    <property type="match status" value="1"/>
</dbReference>
<dbReference type="SUPFAM" id="SSF82657">
    <property type="entry name" value="BolA-like"/>
    <property type="match status" value="1"/>
</dbReference>
<dbReference type="EMBL" id="CABVLU010000002">
    <property type="protein sequence ID" value="VVT50159.1"/>
    <property type="molecule type" value="Genomic_DNA"/>
</dbReference>
<proteinExistence type="inferred from homology"/>
<feature type="compositionally biased region" description="Acidic residues" evidence="3">
    <location>
        <begin position="160"/>
        <end position="169"/>
    </location>
</feature>
<dbReference type="PANTHER" id="PTHR46188">
    <property type="entry name" value="BOLA-LIKE PROTEIN 3"/>
    <property type="match status" value="1"/>
</dbReference>
<comment type="similarity">
    <text evidence="1 2">Belongs to the BolA/IbaG family.</text>
</comment>
<accession>A0A5E8BF67</accession>
<sequence length="250" mass="26586">MNRASATTSSLLRVSASVSTSISRNSSSRHIVLLRSFHKSSRIIPSTSTSTSISTSTTSNSTSSTSTQPTNEPAILFRKSFKFSVRKSTPLTASNARPFYAARAAAAAASASASASASAIAHFSTSAASNQTKSTQQSQQAATAATTATTAAATEKAEVEVEAEAEEPPMDPYEQELYNLLTTKFTPALLDVRDVSGGCGSMFYINIVSEKFNGMSLVKQHQAVNAVLKDEISKWHGLQLRTKALDKYKK</sequence>
<protein>
    <recommendedName>
        <fullName evidence="6">Bola-like protein</fullName>
    </recommendedName>
</protein>
<evidence type="ECO:0008006" key="6">
    <source>
        <dbReference type="Google" id="ProtNLM"/>
    </source>
</evidence>
<feature type="compositionally biased region" description="Low complexity" evidence="3">
    <location>
        <begin position="45"/>
        <end position="67"/>
    </location>
</feature>
<reference evidence="4 5" key="1">
    <citation type="submission" date="2019-09" db="EMBL/GenBank/DDBJ databases">
        <authorList>
            <person name="Brejova B."/>
        </authorList>
    </citation>
    <scope>NUCLEOTIDE SEQUENCE [LARGE SCALE GENOMIC DNA]</scope>
</reference>
<dbReference type="GeneID" id="43581448"/>
<organism evidence="4 5">
    <name type="scientific">Magnusiomyces paraingens</name>
    <dbReference type="NCBI Taxonomy" id="2606893"/>
    <lineage>
        <taxon>Eukaryota</taxon>
        <taxon>Fungi</taxon>
        <taxon>Dikarya</taxon>
        <taxon>Ascomycota</taxon>
        <taxon>Saccharomycotina</taxon>
        <taxon>Dipodascomycetes</taxon>
        <taxon>Dipodascales</taxon>
        <taxon>Dipodascaceae</taxon>
        <taxon>Magnusiomyces</taxon>
    </lineage>
</organism>
<name>A0A5E8BF67_9ASCO</name>
<evidence type="ECO:0000313" key="4">
    <source>
        <dbReference type="EMBL" id="VVT50159.1"/>
    </source>
</evidence>
<dbReference type="InterPro" id="IPR036065">
    <property type="entry name" value="BolA-like_sf"/>
</dbReference>
<dbReference type="RefSeq" id="XP_031853239.1">
    <property type="nucleotide sequence ID" value="XM_031997348.1"/>
</dbReference>
<evidence type="ECO:0000256" key="3">
    <source>
        <dbReference type="SAM" id="MobiDB-lite"/>
    </source>
</evidence>
<evidence type="ECO:0000256" key="2">
    <source>
        <dbReference type="RuleBase" id="RU003860"/>
    </source>
</evidence>
<keyword evidence="5" id="KW-1185">Reference proteome</keyword>
<feature type="region of interest" description="Disordered" evidence="3">
    <location>
        <begin position="131"/>
        <end position="171"/>
    </location>
</feature>
<dbReference type="PANTHER" id="PTHR46188:SF1">
    <property type="entry name" value="BOLA-LIKE PROTEIN 3"/>
    <property type="match status" value="1"/>
</dbReference>
<feature type="compositionally biased region" description="Low complexity" evidence="3">
    <location>
        <begin position="131"/>
        <end position="154"/>
    </location>
</feature>
<evidence type="ECO:0000313" key="5">
    <source>
        <dbReference type="Proteomes" id="UP000398389"/>
    </source>
</evidence>
<evidence type="ECO:0000256" key="1">
    <source>
        <dbReference type="ARBA" id="ARBA00005578"/>
    </source>
</evidence>
<dbReference type="InterPro" id="IPR002634">
    <property type="entry name" value="BolA"/>
</dbReference>
<gene>
    <name evidence="4" type="ORF">SAPINGB_P002630</name>
</gene>
<dbReference type="Proteomes" id="UP000398389">
    <property type="component" value="Unassembled WGS sequence"/>
</dbReference>